<sequence>MQKSLSPNEKKDNTHGVSTTTEVLQMDKADDGHTTNGEAWLYSWYYLRLRSGIIHPDQYHPPSCSSNASDPKQSIEGKRTDAKRKVPIHSYSLDSVRRTIHRSIFHTVPPPEELSETGWDTRTREHEEEMMLAWSIPKWTGWGPWSVHRSEETDGTQAQVGESATRKVILKPGCWMGTFEQRERWEEGETHYTEDELVSPSTIGLPSSSYERPIPTRTQAVQNSPLLNLPPSILTGISLHLIDIPSVARTNDNDISADQLSQSQIRSLTALLLTSKQLYEIYLPSSIWKYMTLSSISHLKYNLLIRWQSTPGGVRDELADQLALVLDEEFAIPVQEALQRAESQSSLDQNVPAALNFSDKKWTTRDVWIWWNSHKGWRSRRRVWECVVNACATARDADWW</sequence>
<dbReference type="Proteomes" id="UP000322225">
    <property type="component" value="Chromosome 6"/>
</dbReference>
<dbReference type="RefSeq" id="XP_031860077.2">
    <property type="nucleotide sequence ID" value="XM_032005588.2"/>
</dbReference>
<gene>
    <name evidence="2" type="ORF">CI109_103360</name>
</gene>
<reference evidence="2" key="2">
    <citation type="submission" date="2024-01" db="EMBL/GenBank/DDBJ databases">
        <title>Comparative genomics of Cryptococcus and Kwoniella reveals pathogenesis evolution and contrasting modes of karyotype evolution via chromosome fusion or intercentromeric recombination.</title>
        <authorList>
            <person name="Coelho M.A."/>
            <person name="David-Palma M."/>
            <person name="Shea T."/>
            <person name="Bowers K."/>
            <person name="McGinley-Smith S."/>
            <person name="Mohammad A.W."/>
            <person name="Gnirke A."/>
            <person name="Yurkov A.M."/>
            <person name="Nowrousian M."/>
            <person name="Sun S."/>
            <person name="Cuomo C.A."/>
            <person name="Heitman J."/>
        </authorList>
    </citation>
    <scope>NUCLEOTIDE SEQUENCE</scope>
    <source>
        <strain evidence="2">CBS 12478</strain>
    </source>
</reference>
<evidence type="ECO:0000313" key="3">
    <source>
        <dbReference type="Proteomes" id="UP000322225"/>
    </source>
</evidence>
<protein>
    <submittedName>
        <fullName evidence="2">Uncharacterized protein</fullName>
    </submittedName>
</protein>
<dbReference type="GeneID" id="43589738"/>
<feature type="region of interest" description="Disordered" evidence="1">
    <location>
        <begin position="60"/>
        <end position="82"/>
    </location>
</feature>
<feature type="region of interest" description="Disordered" evidence="1">
    <location>
        <begin position="1"/>
        <end position="24"/>
    </location>
</feature>
<dbReference type="KEGG" id="ksn:43589738"/>
<name>A0AAJ8LJD7_9TREE</name>
<proteinExistence type="predicted"/>
<feature type="compositionally biased region" description="Polar residues" evidence="1">
    <location>
        <begin position="63"/>
        <end position="72"/>
    </location>
</feature>
<reference evidence="2" key="1">
    <citation type="submission" date="2017-08" db="EMBL/GenBank/DDBJ databases">
        <authorList>
            <person name="Cuomo C."/>
            <person name="Billmyre B."/>
            <person name="Heitman J."/>
        </authorList>
    </citation>
    <scope>NUCLEOTIDE SEQUENCE</scope>
    <source>
        <strain evidence="2">CBS 12478</strain>
    </source>
</reference>
<evidence type="ECO:0000313" key="2">
    <source>
        <dbReference type="EMBL" id="WWD18904.1"/>
    </source>
</evidence>
<feature type="compositionally biased region" description="Basic and acidic residues" evidence="1">
    <location>
        <begin position="73"/>
        <end position="82"/>
    </location>
</feature>
<dbReference type="EMBL" id="CP144056">
    <property type="protein sequence ID" value="WWD18904.1"/>
    <property type="molecule type" value="Genomic_DNA"/>
</dbReference>
<accession>A0AAJ8LJD7</accession>
<keyword evidence="3" id="KW-1185">Reference proteome</keyword>
<organism evidence="2 3">
    <name type="scientific">Kwoniella shandongensis</name>
    <dbReference type="NCBI Taxonomy" id="1734106"/>
    <lineage>
        <taxon>Eukaryota</taxon>
        <taxon>Fungi</taxon>
        <taxon>Dikarya</taxon>
        <taxon>Basidiomycota</taxon>
        <taxon>Agaricomycotina</taxon>
        <taxon>Tremellomycetes</taxon>
        <taxon>Tremellales</taxon>
        <taxon>Cryptococcaceae</taxon>
        <taxon>Kwoniella</taxon>
    </lineage>
</organism>
<evidence type="ECO:0000256" key="1">
    <source>
        <dbReference type="SAM" id="MobiDB-lite"/>
    </source>
</evidence>
<dbReference type="AlphaFoldDB" id="A0AAJ8LJD7"/>